<evidence type="ECO:0000313" key="2">
    <source>
        <dbReference type="EMBL" id="KAK4502423.1"/>
    </source>
</evidence>
<feature type="signal peptide" evidence="1">
    <location>
        <begin position="1"/>
        <end position="20"/>
    </location>
</feature>
<sequence>MQFKYIAALIASLSVSSVLAGPVAMPFGDVDRALAIRAEAGIQAQAAQQAHAAQAGTLSAAGGQTAQMRLDAAHAQFPTVKQWSPYWIDDYCCYPGTLSYNFDYAFNFGYCGLW</sequence>
<reference evidence="2 3" key="1">
    <citation type="journal article" date="2023" name="G3 (Bethesda)">
        <title>A chromosome-level genome assembly of Zasmidium syzygii isolated from banana leaves.</title>
        <authorList>
            <person name="van Westerhoven A.C."/>
            <person name="Mehrabi R."/>
            <person name="Talebi R."/>
            <person name="Steentjes M.B.F."/>
            <person name="Corcolon B."/>
            <person name="Chong P.A."/>
            <person name="Kema G.H.J."/>
            <person name="Seidl M.F."/>
        </authorList>
    </citation>
    <scope>NUCLEOTIDE SEQUENCE [LARGE SCALE GENOMIC DNA]</scope>
    <source>
        <strain evidence="2 3">P124</strain>
    </source>
</reference>
<evidence type="ECO:0000256" key="1">
    <source>
        <dbReference type="SAM" id="SignalP"/>
    </source>
</evidence>
<dbReference type="EMBL" id="JAXOVC010000004">
    <property type="protein sequence ID" value="KAK4502423.1"/>
    <property type="molecule type" value="Genomic_DNA"/>
</dbReference>
<organism evidence="2 3">
    <name type="scientific">Zasmidium cellare</name>
    <name type="common">Wine cellar mold</name>
    <name type="synonym">Racodium cellare</name>
    <dbReference type="NCBI Taxonomy" id="395010"/>
    <lineage>
        <taxon>Eukaryota</taxon>
        <taxon>Fungi</taxon>
        <taxon>Dikarya</taxon>
        <taxon>Ascomycota</taxon>
        <taxon>Pezizomycotina</taxon>
        <taxon>Dothideomycetes</taxon>
        <taxon>Dothideomycetidae</taxon>
        <taxon>Mycosphaerellales</taxon>
        <taxon>Mycosphaerellaceae</taxon>
        <taxon>Zasmidium</taxon>
    </lineage>
</organism>
<name>A0ABR0EMR7_ZASCE</name>
<keyword evidence="1" id="KW-0732">Signal</keyword>
<dbReference type="Proteomes" id="UP001305779">
    <property type="component" value="Unassembled WGS sequence"/>
</dbReference>
<protein>
    <submittedName>
        <fullName evidence="2">Uncharacterized protein</fullName>
    </submittedName>
</protein>
<accession>A0ABR0EMR7</accession>
<feature type="chain" id="PRO_5047053536" evidence="1">
    <location>
        <begin position="21"/>
        <end position="114"/>
    </location>
</feature>
<proteinExistence type="predicted"/>
<gene>
    <name evidence="2" type="ORF">PRZ48_005848</name>
</gene>
<comment type="caution">
    <text evidence="2">The sequence shown here is derived from an EMBL/GenBank/DDBJ whole genome shotgun (WGS) entry which is preliminary data.</text>
</comment>
<evidence type="ECO:0000313" key="3">
    <source>
        <dbReference type="Proteomes" id="UP001305779"/>
    </source>
</evidence>
<keyword evidence="3" id="KW-1185">Reference proteome</keyword>